<name>A0A1L3ZR21_9SPHN</name>
<dbReference type="STRING" id="1921510.BSL82_01095"/>
<organism evidence="3 4">
    <name type="scientific">Tardibacter chloracetimidivorans</name>
    <dbReference type="NCBI Taxonomy" id="1921510"/>
    <lineage>
        <taxon>Bacteria</taxon>
        <taxon>Pseudomonadati</taxon>
        <taxon>Pseudomonadota</taxon>
        <taxon>Alphaproteobacteria</taxon>
        <taxon>Sphingomonadales</taxon>
        <taxon>Sphingomonadaceae</taxon>
        <taxon>Tardibacter</taxon>
    </lineage>
</organism>
<protein>
    <recommendedName>
        <fullName evidence="5">DUF1134 domain-containing protein</fullName>
    </recommendedName>
</protein>
<dbReference type="Pfam" id="PF06577">
    <property type="entry name" value="EipA"/>
    <property type="match status" value="1"/>
</dbReference>
<evidence type="ECO:0000256" key="1">
    <source>
        <dbReference type="SAM" id="MobiDB-lite"/>
    </source>
</evidence>
<evidence type="ECO:0000256" key="2">
    <source>
        <dbReference type="SAM" id="SignalP"/>
    </source>
</evidence>
<feature type="signal peptide" evidence="2">
    <location>
        <begin position="1"/>
        <end position="28"/>
    </location>
</feature>
<accession>A0A1L3ZR21</accession>
<dbReference type="InterPro" id="IPR008325">
    <property type="entry name" value="EipA-like"/>
</dbReference>
<feature type="region of interest" description="Disordered" evidence="1">
    <location>
        <begin position="51"/>
        <end position="95"/>
    </location>
</feature>
<gene>
    <name evidence="3" type="ORF">BSL82_01095</name>
</gene>
<evidence type="ECO:0000313" key="4">
    <source>
        <dbReference type="Proteomes" id="UP000182063"/>
    </source>
</evidence>
<keyword evidence="2" id="KW-0732">Signal</keyword>
<dbReference type="KEGG" id="sphj:BSL82_01095"/>
<dbReference type="EMBL" id="CP018221">
    <property type="protein sequence ID" value="API58063.1"/>
    <property type="molecule type" value="Genomic_DNA"/>
</dbReference>
<dbReference type="OrthoDB" id="9796051at2"/>
<reference evidence="4" key="1">
    <citation type="submission" date="2016-11" db="EMBL/GenBank/DDBJ databases">
        <title>Complete Genome Sequence of alachlor-degrading Sphingomonas sp. strain JJ-A5.</title>
        <authorList>
            <person name="Lee H."/>
            <person name="Ka J.-O."/>
        </authorList>
    </citation>
    <scope>NUCLEOTIDE SEQUENCE [LARGE SCALE GENOMIC DNA]</scope>
    <source>
        <strain evidence="4">JJ-A5</strain>
    </source>
</reference>
<dbReference type="AlphaFoldDB" id="A0A1L3ZR21"/>
<dbReference type="Proteomes" id="UP000182063">
    <property type="component" value="Chromosome"/>
</dbReference>
<sequence length="257" mass="26691">MRLKRAKLSLALWAVLIPSALAPLSAHAQTGDAALNAANADLAPVGTVDPAAAAGQPVQPQAQSPVPAAAAVPSGQPETGGAQADAAAAAAGTSPSAQTYSQEDVLAKAENVFGKGAEGLAGLIEGIFRENGEPNGYIVGREAGGAFAVGLRYGSGTLFHKVEGERPVYWTGPSVGFDIGADASKTFALVYHLYDTESLFERFPQIEGKLYFVGGFTANYLQRDDIIIVPIKLGVGWRLGANVGYMKFSKKSKILPF</sequence>
<keyword evidence="4" id="KW-1185">Reference proteome</keyword>
<proteinExistence type="predicted"/>
<evidence type="ECO:0000313" key="3">
    <source>
        <dbReference type="EMBL" id="API58063.1"/>
    </source>
</evidence>
<evidence type="ECO:0008006" key="5">
    <source>
        <dbReference type="Google" id="ProtNLM"/>
    </source>
</evidence>
<feature type="chain" id="PRO_5012137171" description="DUF1134 domain-containing protein" evidence="2">
    <location>
        <begin position="29"/>
        <end position="257"/>
    </location>
</feature>
<dbReference type="RefSeq" id="WP_072595639.1">
    <property type="nucleotide sequence ID" value="NZ_CP018221.1"/>
</dbReference>
<feature type="compositionally biased region" description="Low complexity" evidence="1">
    <location>
        <begin position="51"/>
        <end position="92"/>
    </location>
</feature>